<evidence type="ECO:0000313" key="3">
    <source>
        <dbReference type="Proteomes" id="UP001341281"/>
    </source>
</evidence>
<proteinExistence type="predicted"/>
<reference evidence="2 3" key="1">
    <citation type="submission" date="2024-02" db="EMBL/GenBank/DDBJ databases">
        <title>High-quality chromosome-scale genome assembly of Pensacola bahiagrass (Paspalum notatum Flugge var. saurae).</title>
        <authorList>
            <person name="Vega J.M."/>
            <person name="Podio M."/>
            <person name="Orjuela J."/>
            <person name="Siena L.A."/>
            <person name="Pessino S.C."/>
            <person name="Combes M.C."/>
            <person name="Mariac C."/>
            <person name="Albertini E."/>
            <person name="Pupilli F."/>
            <person name="Ortiz J.P.A."/>
            <person name="Leblanc O."/>
        </authorList>
    </citation>
    <scope>NUCLEOTIDE SEQUENCE [LARGE SCALE GENOMIC DNA]</scope>
    <source>
        <strain evidence="2">R1</strain>
        <tissue evidence="2">Leaf</tissue>
    </source>
</reference>
<dbReference type="EMBL" id="CP144748">
    <property type="protein sequence ID" value="WVZ72813.1"/>
    <property type="molecule type" value="Genomic_DNA"/>
</dbReference>
<dbReference type="AlphaFoldDB" id="A0AAQ3TGV9"/>
<keyword evidence="3" id="KW-1185">Reference proteome</keyword>
<sequence length="69" mass="7541">MGLAASPYRRRRRREAASNDGPLRCGSDPHHLYLGGSSPSVSLRFFSSPPFVRGSPKRSAQKKVVILSS</sequence>
<evidence type="ECO:0000256" key="1">
    <source>
        <dbReference type="SAM" id="MobiDB-lite"/>
    </source>
</evidence>
<organism evidence="2 3">
    <name type="scientific">Paspalum notatum var. saurae</name>
    <dbReference type="NCBI Taxonomy" id="547442"/>
    <lineage>
        <taxon>Eukaryota</taxon>
        <taxon>Viridiplantae</taxon>
        <taxon>Streptophyta</taxon>
        <taxon>Embryophyta</taxon>
        <taxon>Tracheophyta</taxon>
        <taxon>Spermatophyta</taxon>
        <taxon>Magnoliopsida</taxon>
        <taxon>Liliopsida</taxon>
        <taxon>Poales</taxon>
        <taxon>Poaceae</taxon>
        <taxon>PACMAD clade</taxon>
        <taxon>Panicoideae</taxon>
        <taxon>Andropogonodae</taxon>
        <taxon>Paspaleae</taxon>
        <taxon>Paspalinae</taxon>
        <taxon>Paspalum</taxon>
    </lineage>
</organism>
<dbReference type="Proteomes" id="UP001341281">
    <property type="component" value="Chromosome 04"/>
</dbReference>
<protein>
    <submittedName>
        <fullName evidence="2">Uncharacterized protein</fullName>
    </submittedName>
</protein>
<accession>A0AAQ3TGV9</accession>
<evidence type="ECO:0000313" key="2">
    <source>
        <dbReference type="EMBL" id="WVZ72813.1"/>
    </source>
</evidence>
<feature type="region of interest" description="Disordered" evidence="1">
    <location>
        <begin position="1"/>
        <end position="31"/>
    </location>
</feature>
<name>A0AAQ3TGV9_PASNO</name>
<gene>
    <name evidence="2" type="ORF">U9M48_021215</name>
</gene>